<accession>A0A6J4MS60</accession>
<gene>
    <name evidence="1" type="ORF">AVDCRST_MAG84-3803</name>
</gene>
<evidence type="ECO:0000313" key="1">
    <source>
        <dbReference type="EMBL" id="CAA9365666.1"/>
    </source>
</evidence>
<dbReference type="EMBL" id="CADCTZ010000772">
    <property type="protein sequence ID" value="CAA9365666.1"/>
    <property type="molecule type" value="Genomic_DNA"/>
</dbReference>
<reference evidence="1" key="1">
    <citation type="submission" date="2020-02" db="EMBL/GenBank/DDBJ databases">
        <authorList>
            <person name="Meier V. D."/>
        </authorList>
    </citation>
    <scope>NUCLEOTIDE SEQUENCE</scope>
    <source>
        <strain evidence="1">AVDCRST_MAG84</strain>
    </source>
</reference>
<sequence length="46" mass="4825">MGSVGVNLFSEFIGGDRSSARIASNGSFCIIHNISLNAKNLKTAQV</sequence>
<organism evidence="1">
    <name type="scientific">uncultured Microcoleus sp</name>
    <dbReference type="NCBI Taxonomy" id="259945"/>
    <lineage>
        <taxon>Bacteria</taxon>
        <taxon>Bacillati</taxon>
        <taxon>Cyanobacteriota</taxon>
        <taxon>Cyanophyceae</taxon>
        <taxon>Oscillatoriophycideae</taxon>
        <taxon>Oscillatoriales</taxon>
        <taxon>Microcoleaceae</taxon>
        <taxon>Microcoleus</taxon>
        <taxon>environmental samples</taxon>
    </lineage>
</organism>
<proteinExistence type="predicted"/>
<name>A0A6J4MS60_9CYAN</name>
<protein>
    <submittedName>
        <fullName evidence="1">Uncharacterized protein</fullName>
    </submittedName>
</protein>
<dbReference type="AlphaFoldDB" id="A0A6J4MS60"/>